<comment type="caution">
    <text evidence="1">The sequence shown here is derived from an EMBL/GenBank/DDBJ whole genome shotgun (WGS) entry which is preliminary data.</text>
</comment>
<reference evidence="1 2" key="1">
    <citation type="journal article" date="2023" name="Genes (Basel)">
        <title>Chromosome-Level Genome Assembly and Circadian Gene Repertoire of the Patagonia Blennie Eleginops maclovinus-The Closest Ancestral Proxy of Antarctic Cryonotothenioids.</title>
        <authorList>
            <person name="Cheng C.C."/>
            <person name="Rivera-Colon A.G."/>
            <person name="Minhas B.F."/>
            <person name="Wilson L."/>
            <person name="Rayamajhi N."/>
            <person name="Vargas-Chacoff L."/>
            <person name="Catchen J.M."/>
        </authorList>
    </citation>
    <scope>NUCLEOTIDE SEQUENCE [LARGE SCALE GENOMIC DNA]</scope>
    <source>
        <strain evidence="1">JMC-PN-2008</strain>
    </source>
</reference>
<dbReference type="AlphaFoldDB" id="A0AAN7XXE4"/>
<sequence length="93" mass="9950">MQVREEGSGPKAAIILSQQELNPSPTGPWLAPRPAYTVNGTHAQLFLLLLSCFLLRPPRSAASYLMMPPPLLGVESPVAALQSSNSPAKKQTI</sequence>
<name>A0AAN7XXE4_ELEMC</name>
<evidence type="ECO:0000313" key="1">
    <source>
        <dbReference type="EMBL" id="KAK5867902.1"/>
    </source>
</evidence>
<dbReference type="Proteomes" id="UP001346869">
    <property type="component" value="Unassembled WGS sequence"/>
</dbReference>
<evidence type="ECO:0000313" key="2">
    <source>
        <dbReference type="Proteomes" id="UP001346869"/>
    </source>
</evidence>
<proteinExistence type="predicted"/>
<accession>A0AAN7XXE4</accession>
<organism evidence="1 2">
    <name type="scientific">Eleginops maclovinus</name>
    <name type="common">Patagonian blennie</name>
    <name type="synonym">Eleginus maclovinus</name>
    <dbReference type="NCBI Taxonomy" id="56733"/>
    <lineage>
        <taxon>Eukaryota</taxon>
        <taxon>Metazoa</taxon>
        <taxon>Chordata</taxon>
        <taxon>Craniata</taxon>
        <taxon>Vertebrata</taxon>
        <taxon>Euteleostomi</taxon>
        <taxon>Actinopterygii</taxon>
        <taxon>Neopterygii</taxon>
        <taxon>Teleostei</taxon>
        <taxon>Neoteleostei</taxon>
        <taxon>Acanthomorphata</taxon>
        <taxon>Eupercaria</taxon>
        <taxon>Perciformes</taxon>
        <taxon>Notothenioidei</taxon>
        <taxon>Eleginopidae</taxon>
        <taxon>Eleginops</taxon>
    </lineage>
</organism>
<protein>
    <submittedName>
        <fullName evidence="1">Uncharacterized protein</fullName>
    </submittedName>
</protein>
<reference evidence="1 2" key="2">
    <citation type="journal article" date="2023" name="Mol. Biol. Evol.">
        <title>Genomics of Secondarily Temperate Adaptation in the Only Non-Antarctic Icefish.</title>
        <authorList>
            <person name="Rivera-Colon A.G."/>
            <person name="Rayamajhi N."/>
            <person name="Minhas B.F."/>
            <person name="Madrigal G."/>
            <person name="Bilyk K.T."/>
            <person name="Yoon V."/>
            <person name="Hune M."/>
            <person name="Gregory S."/>
            <person name="Cheng C.H.C."/>
            <person name="Catchen J.M."/>
        </authorList>
    </citation>
    <scope>NUCLEOTIDE SEQUENCE [LARGE SCALE GENOMIC DNA]</scope>
    <source>
        <strain evidence="1">JMC-PN-2008</strain>
    </source>
</reference>
<gene>
    <name evidence="1" type="ORF">PBY51_012357</name>
</gene>
<keyword evidence="2" id="KW-1185">Reference proteome</keyword>
<dbReference type="EMBL" id="JAUZQC010000008">
    <property type="protein sequence ID" value="KAK5867902.1"/>
    <property type="molecule type" value="Genomic_DNA"/>
</dbReference>